<dbReference type="STRING" id="114155.A0A4Q9PX73"/>
<dbReference type="GO" id="GO:0005509">
    <property type="term" value="F:calcium ion binding"/>
    <property type="evidence" value="ECO:0007669"/>
    <property type="project" value="InterPro"/>
</dbReference>
<reference evidence="7 8" key="1">
    <citation type="submission" date="2019-01" db="EMBL/GenBank/DDBJ databases">
        <title>Draft genome sequences of three monokaryotic isolates of the white-rot basidiomycete fungus Dichomitus squalens.</title>
        <authorList>
            <consortium name="DOE Joint Genome Institute"/>
            <person name="Lopez S.C."/>
            <person name="Andreopoulos B."/>
            <person name="Pangilinan J."/>
            <person name="Lipzen A."/>
            <person name="Riley R."/>
            <person name="Ahrendt S."/>
            <person name="Ng V."/>
            <person name="Barry K."/>
            <person name="Daum C."/>
            <person name="Grigoriev I.V."/>
            <person name="Hilden K.S."/>
            <person name="Makela M.R."/>
            <person name="de Vries R.P."/>
        </authorList>
    </citation>
    <scope>NUCLEOTIDE SEQUENCE [LARGE SCALE GENOMIC DNA]</scope>
    <source>
        <strain evidence="7 8">CBS 464.89</strain>
    </source>
</reference>
<name>A0A4Q9PX73_9APHY</name>
<feature type="transmembrane region" description="Helical" evidence="6">
    <location>
        <begin position="42"/>
        <end position="58"/>
    </location>
</feature>
<evidence type="ECO:0000256" key="1">
    <source>
        <dbReference type="ARBA" id="ARBA00004167"/>
    </source>
</evidence>
<dbReference type="GO" id="GO:0032469">
    <property type="term" value="P:endoplasmic reticulum calcium ion homeostasis"/>
    <property type="evidence" value="ECO:0007669"/>
    <property type="project" value="InterPro"/>
</dbReference>
<dbReference type="InterPro" id="IPR012879">
    <property type="entry name" value="CCDC47"/>
</dbReference>
<dbReference type="GO" id="GO:0016020">
    <property type="term" value="C:membrane"/>
    <property type="evidence" value="ECO:0007669"/>
    <property type="project" value="UniProtKB-SubCell"/>
</dbReference>
<accession>A0A4Q9PX73</accession>
<keyword evidence="8" id="KW-1185">Reference proteome</keyword>
<dbReference type="AlphaFoldDB" id="A0A4Q9PX73"/>
<dbReference type="EMBL" id="ML145117">
    <property type="protein sequence ID" value="TBU59086.1"/>
    <property type="molecule type" value="Genomic_DNA"/>
</dbReference>
<dbReference type="Proteomes" id="UP000292082">
    <property type="component" value="Unassembled WGS sequence"/>
</dbReference>
<dbReference type="PANTHER" id="PTHR12883">
    <property type="entry name" value="ADIPOCYTE-SPECIFIC PROTEIN 4-RELATED"/>
    <property type="match status" value="1"/>
</dbReference>
<evidence type="ECO:0000313" key="8">
    <source>
        <dbReference type="Proteomes" id="UP000292082"/>
    </source>
</evidence>
<evidence type="ECO:0000256" key="4">
    <source>
        <dbReference type="ARBA" id="ARBA00023136"/>
    </source>
</evidence>
<keyword evidence="4 6" id="KW-0472">Membrane</keyword>
<proteinExistence type="predicted"/>
<keyword evidence="3 6" id="KW-1133">Transmembrane helix</keyword>
<protein>
    <submittedName>
        <fullName evidence="7">DUF1682-domain-containing protein</fullName>
    </submittedName>
</protein>
<evidence type="ECO:0000256" key="5">
    <source>
        <dbReference type="SAM" id="MobiDB-lite"/>
    </source>
</evidence>
<dbReference type="PANTHER" id="PTHR12883:SF0">
    <property type="entry name" value="PAT COMPLEX SUBUNIT CCDC47"/>
    <property type="match status" value="1"/>
</dbReference>
<feature type="region of interest" description="Disordered" evidence="5">
    <location>
        <begin position="312"/>
        <end position="383"/>
    </location>
</feature>
<evidence type="ECO:0000256" key="3">
    <source>
        <dbReference type="ARBA" id="ARBA00022989"/>
    </source>
</evidence>
<evidence type="ECO:0000313" key="7">
    <source>
        <dbReference type="EMBL" id="TBU59086.1"/>
    </source>
</evidence>
<sequence length="383" mass="43600">MAALNIAKFLTPQMPVVTPDYDGLEYKWKFLTFRPAYFKNELYFLGAFLFYLLFYYVGKTANKGRANKWFETHLPLYKTQFSRPANAEGLVADGNSDFFAFSTGRRALTSLHTTFTLRPRHDLLQIIYQFGRGIVELDYNVYDKVELEFTFREPVGKEGAVPEAVWAIVAKDEMKQLRNDRWDLTFTKTTEHSALPPSLVVMSEFADITTNLLKPYGQFQLAQVLSNPATLPYFRSLSLTDQPRARPPVPLDPSERSKRLILSLAVPPNADAAATLPLVTAAFQLVDIIAGEGKLPGVRGGLNAALRPETRTKLRKAREEVEKEIRDEAQREKKEEAEEEKAAARKRARDERVSKLSAAEQQKVLDREKKRLLRKSQGKLKAR</sequence>
<organism evidence="7 8">
    <name type="scientific">Dichomitus squalens</name>
    <dbReference type="NCBI Taxonomy" id="114155"/>
    <lineage>
        <taxon>Eukaryota</taxon>
        <taxon>Fungi</taxon>
        <taxon>Dikarya</taxon>
        <taxon>Basidiomycota</taxon>
        <taxon>Agaricomycotina</taxon>
        <taxon>Agaricomycetes</taxon>
        <taxon>Polyporales</taxon>
        <taxon>Polyporaceae</taxon>
        <taxon>Dichomitus</taxon>
    </lineage>
</organism>
<dbReference type="Pfam" id="PF07946">
    <property type="entry name" value="CCDC47"/>
    <property type="match status" value="1"/>
</dbReference>
<evidence type="ECO:0000256" key="6">
    <source>
        <dbReference type="SAM" id="Phobius"/>
    </source>
</evidence>
<keyword evidence="2 6" id="KW-0812">Transmembrane</keyword>
<feature type="compositionally biased region" description="Basic residues" evidence="5">
    <location>
        <begin position="370"/>
        <end position="383"/>
    </location>
</feature>
<comment type="subcellular location">
    <subcellularLocation>
        <location evidence="1">Membrane</location>
        <topology evidence="1">Single-pass membrane protein</topology>
    </subcellularLocation>
</comment>
<feature type="compositionally biased region" description="Basic and acidic residues" evidence="5">
    <location>
        <begin position="312"/>
        <end position="354"/>
    </location>
</feature>
<dbReference type="GO" id="GO:0005783">
    <property type="term" value="C:endoplasmic reticulum"/>
    <property type="evidence" value="ECO:0007669"/>
    <property type="project" value="InterPro"/>
</dbReference>
<evidence type="ECO:0000256" key="2">
    <source>
        <dbReference type="ARBA" id="ARBA00022692"/>
    </source>
</evidence>
<gene>
    <name evidence="7" type="ORF">BD310DRAFT_429234</name>
</gene>